<dbReference type="SUPFAM" id="SSF50969">
    <property type="entry name" value="YVTN repeat-like/Quinoprotein amine dehydrogenase"/>
    <property type="match status" value="1"/>
</dbReference>
<dbReference type="NCBIfam" id="TIGR04183">
    <property type="entry name" value="Por_Secre_tail"/>
    <property type="match status" value="1"/>
</dbReference>
<gene>
    <name evidence="3" type="ORF">RQM59_00925</name>
</gene>
<protein>
    <submittedName>
        <fullName evidence="3">Calx-beta domain-containing protein</fullName>
    </submittedName>
</protein>
<comment type="caution">
    <text evidence="3">The sequence shown here is derived from an EMBL/GenBank/DDBJ whole genome shotgun (WGS) entry which is preliminary data.</text>
</comment>
<organism evidence="3 4">
    <name type="scientific">Asprobacillus argus</name>
    <dbReference type="NCBI Taxonomy" id="3076534"/>
    <lineage>
        <taxon>Bacteria</taxon>
        <taxon>Pseudomonadati</taxon>
        <taxon>Bacteroidota</taxon>
        <taxon>Flavobacteriia</taxon>
        <taxon>Flavobacteriales</taxon>
        <taxon>Flavobacteriaceae</taxon>
        <taxon>Asprobacillus</taxon>
    </lineage>
</organism>
<proteinExistence type="predicted"/>
<keyword evidence="1" id="KW-0732">Signal</keyword>
<dbReference type="Gene3D" id="2.130.10.10">
    <property type="entry name" value="YVTN repeat-like/Quinoprotein amine dehydrogenase"/>
    <property type="match status" value="3"/>
</dbReference>
<keyword evidence="4" id="KW-1185">Reference proteome</keyword>
<feature type="compositionally biased region" description="Polar residues" evidence="2">
    <location>
        <begin position="1611"/>
        <end position="1621"/>
    </location>
</feature>
<name>A0ABU3LB04_9FLAO</name>
<dbReference type="Proteomes" id="UP001257277">
    <property type="component" value="Unassembled WGS sequence"/>
</dbReference>
<dbReference type="InterPro" id="IPR026444">
    <property type="entry name" value="Secre_tail"/>
</dbReference>
<dbReference type="Gene3D" id="2.60.40.2030">
    <property type="match status" value="2"/>
</dbReference>
<sequence length="2199" mass="234604">MYQKIILFICAFFMLNIVTAQFLTYNDGTYDIAGYTSGTSVALHVGLQEGSPTAMLFNNDGTILYVMGHNGDDINAYPLPTPYDISSYTSGASVALNVGAQESLPNSMLFNDDGTILYVMGSSGDDINAYPLPTSYDIASYTSGTSVALSVGAQESIPFSMLFNNDGTILYVMGIEGDDINAYPLPTPYDISSYTSGTSVALDVGAQESLPYSMLFNNDGTILYVMGADGDNINAYPLPTPYDIASYTSGTSVVLNVGAQDDIPVDMLFNDDGTILYVMGFNGENIHAYPLPGLIYSEAPANDGTIDNSNPLTIDLTGDTFVDLGSGALTSAQVTVGNVPVGLTAVMTITNPTQLTLTFTGTATAHDHINDVSNLTFAFTDLAFAGGNASVVTKSGSSAPYQSVAGMDFRDTPVITIADVSSNEDNGNITITATLDNAVAGGFTVDVSTADGTATIADNDYTAISNQILTFAGTAGEIQTFTLTPTSDAKTEDDETIIISMSNLSISNTSVDITDTATITLTNDDVSFLSYNDGLYDIAGYTSGTSSVLNVGSQESSPFSMLFNNNGTTLYVIGTNSDKIHAYPLPIPYDVSSYAGGTSEALDVSQQEMSPQDMLFNDDGTTLYVLGDVGNDITAYPLDTAYDISSYTSGTSVALDVSAQETSLRSMLFNDDGTILYVMGSSGDDINAYPLPTPYEISSYSTGTSVALNVDAQDSNPIAMLFNDDGTILYVMGQAGNDINAYPLDTPYDISSYTSGTSIVLNVGAQDAAPSAILFNDDGTILYMIGYINNEIHAYPLPPFMYSEAPANDGTIDNSNPLTIDLTGDTFVDLGSGTLTGAQVTVGNVPVGLTAVMTITSPTQLTLTFTGTATAHDNINDVSNLTFAFTDLAFAGGNASVVAKSGSSAPYQSVAGMDFRDTPVITIADVSSNEDNGNITITATLDNDVAGGFIVEVSTADGTATIADNDYTAISNQILTFAGTAGEIQTFTLTPTSDAKTEDDETIIISMSNVSNTSVDITDTATITLTNDDISYLTYKDGAYDIAGYTSGTYTALNVSIQESSPLSMLFNNDGTILYVLGNDGDKINAYPLDIAYDISSYTSGTSVTLDVSAQDTNPKDMLFNDDGTILYVLGDDGDDINAYPLPTPYDISSYTSGTSEILDIVSASVLSLMLFNDDGTTLYILQGHSLYAYELPIPYDISSYTSGALSVLNVFAQDIIPKDMLFNSNGTILYLLGDSHNDITAYVLSIPYDISSHTSGTSIALDVGTQENTPTTMLFNHNGTNLYVMGESGDIHTYPLPTLIYSEAPANDGTIDNSNPLTIDLTGDTFVDLGSGTLTGAQVTVGNVPAGLTAVMTITSPTELTLTFTGTATAHDNINDVSNLTFAFTDLAFAGGNASVVTKSGSSTPYQSVAGMDFEDNFHPAITQIYENTGGKVIELTNIGTVTTIPENTLHLCLFTNASGDQTGVTPSAVYTIPFSLAPATTILVESSGLSGVTIINSPTREVNAAITNFEGGDDIIIISNTSDGTAWQNRFDVAENFYDTTSYVRSDEVIFPNTIYTASEWIAFVDDTLDPYRAQTSGGPERHPHAPLISEVSGSTANKNQGLGYHKTGVTSRTGSAWSNGEPDRSRRVSIDEDYHHTGSNFTARTLTVNNNSKFSITNDLLLVSEQINLTATNDEIRLIDGSQLITTHASISQTTGSGKLYVDQDSDVSSLYRYNYFGSPVNSIGSNTYSVADILKDGTNPTSELSTPLNINFIGGFDGNAATSPISLAEYWIYTFGASASWDQVFSNGTIPQTDGFIFKGPGQAQNYTFAGTPKDGTLQTNVAANTSYLLGNPYASAIRSQKFIEDNLSSITGTLYFWEQKESVNGEVDQNGHNHNGYVGGYAIRNIAMGIAANNVANEDSSTGAAGLGQGVYKEPAPYIAIGQGFFVGGSITGGTIEFNNSQREFIQEGTQSVFFRNSNSYNNLAALKIGMDYLKEDEELELHRQIGISFIDGNTFGYEKGYDSPALDLGTTDIYWDLGDDTPYFIAGVGAIEDNMEVPLTILMGYSGEIHLSLDEWDHIDREVYIFDQLEGTYYHISQSKATLTLEVGEYKDRFTLLLSAEVLHTSMPDLTNSLLFIFSDTDQQEIVVQNYNGVTLENVRLYDILGREIRQWDEDLKVGPELRLKLRKKLEGVYIIKIKTNKGVISKKLFLKY</sequence>
<dbReference type="EMBL" id="JAVTTO010000001">
    <property type="protein sequence ID" value="MDT7830920.1"/>
    <property type="molecule type" value="Genomic_DNA"/>
</dbReference>
<evidence type="ECO:0000313" key="4">
    <source>
        <dbReference type="Proteomes" id="UP001257277"/>
    </source>
</evidence>
<dbReference type="RefSeq" id="WP_349240176.1">
    <property type="nucleotide sequence ID" value="NZ_JAVTTO010000001.1"/>
</dbReference>
<dbReference type="SUPFAM" id="SSF50978">
    <property type="entry name" value="WD40 repeat-like"/>
    <property type="match status" value="1"/>
</dbReference>
<dbReference type="SUPFAM" id="SSF141072">
    <property type="entry name" value="CalX-like"/>
    <property type="match status" value="2"/>
</dbReference>
<dbReference type="SUPFAM" id="SSF75011">
    <property type="entry name" value="3-carboxy-cis,cis-mucoante lactonizing enzyme"/>
    <property type="match status" value="1"/>
</dbReference>
<evidence type="ECO:0000256" key="1">
    <source>
        <dbReference type="ARBA" id="ARBA00022729"/>
    </source>
</evidence>
<dbReference type="InterPro" id="IPR011044">
    <property type="entry name" value="Quino_amine_DH_bsu"/>
</dbReference>
<evidence type="ECO:0000256" key="2">
    <source>
        <dbReference type="SAM" id="MobiDB-lite"/>
    </source>
</evidence>
<dbReference type="InterPro" id="IPR015943">
    <property type="entry name" value="WD40/YVTN_repeat-like_dom_sf"/>
</dbReference>
<reference evidence="3 4" key="1">
    <citation type="submission" date="2023-09" db="EMBL/GenBank/DDBJ databases">
        <title>Novel taxa isolated from Blanes Bay.</title>
        <authorList>
            <person name="Rey-Velasco X."/>
            <person name="Lucena T."/>
        </authorList>
    </citation>
    <scope>NUCLEOTIDE SEQUENCE [LARGE SCALE GENOMIC DNA]</scope>
    <source>
        <strain evidence="3 4">S356</strain>
    </source>
</reference>
<dbReference type="InterPro" id="IPR038081">
    <property type="entry name" value="CalX-like_sf"/>
</dbReference>
<feature type="region of interest" description="Disordered" evidence="2">
    <location>
        <begin position="1605"/>
        <end position="1628"/>
    </location>
</feature>
<evidence type="ECO:0000313" key="3">
    <source>
        <dbReference type="EMBL" id="MDT7830920.1"/>
    </source>
</evidence>
<accession>A0ABU3LB04</accession>
<dbReference type="InterPro" id="IPR036322">
    <property type="entry name" value="WD40_repeat_dom_sf"/>
</dbReference>